<protein>
    <submittedName>
        <fullName evidence="1">Uncharacterized protein</fullName>
    </submittedName>
</protein>
<evidence type="ECO:0000313" key="2">
    <source>
        <dbReference type="Proteomes" id="UP000266861"/>
    </source>
</evidence>
<dbReference type="AlphaFoldDB" id="A0A397IQR1"/>
<reference evidence="1 2" key="1">
    <citation type="submission" date="2018-08" db="EMBL/GenBank/DDBJ databases">
        <title>Genome and evolution of the arbuscular mycorrhizal fungus Diversispora epigaea (formerly Glomus versiforme) and its bacterial endosymbionts.</title>
        <authorList>
            <person name="Sun X."/>
            <person name="Fei Z."/>
            <person name="Harrison M."/>
        </authorList>
    </citation>
    <scope>NUCLEOTIDE SEQUENCE [LARGE SCALE GENOMIC DNA]</scope>
    <source>
        <strain evidence="1 2">IT104</strain>
    </source>
</reference>
<dbReference type="Proteomes" id="UP000266861">
    <property type="component" value="Unassembled WGS sequence"/>
</dbReference>
<gene>
    <name evidence="1" type="ORF">Glove_216g194</name>
</gene>
<name>A0A397IQR1_9GLOM</name>
<sequence length="89" mass="10308">MDVDLNKAREICNDPRENWNVMRYEVEGVDVSDDWPNNVFGCPNPGDTIKEFPSIHNVFALNPDLTCFYRAKAVDFPKDIDYVLQLSRL</sequence>
<keyword evidence="2" id="KW-1185">Reference proteome</keyword>
<organism evidence="1 2">
    <name type="scientific">Diversispora epigaea</name>
    <dbReference type="NCBI Taxonomy" id="1348612"/>
    <lineage>
        <taxon>Eukaryota</taxon>
        <taxon>Fungi</taxon>
        <taxon>Fungi incertae sedis</taxon>
        <taxon>Mucoromycota</taxon>
        <taxon>Glomeromycotina</taxon>
        <taxon>Glomeromycetes</taxon>
        <taxon>Diversisporales</taxon>
        <taxon>Diversisporaceae</taxon>
        <taxon>Diversispora</taxon>
    </lineage>
</organism>
<dbReference type="EMBL" id="PQFF01000201">
    <property type="protein sequence ID" value="RHZ75323.1"/>
    <property type="molecule type" value="Genomic_DNA"/>
</dbReference>
<comment type="caution">
    <text evidence="1">The sequence shown here is derived from an EMBL/GenBank/DDBJ whole genome shotgun (WGS) entry which is preliminary data.</text>
</comment>
<accession>A0A397IQR1</accession>
<evidence type="ECO:0000313" key="1">
    <source>
        <dbReference type="EMBL" id="RHZ75323.1"/>
    </source>
</evidence>
<proteinExistence type="predicted"/>